<dbReference type="Proteomes" id="UP000678679">
    <property type="component" value="Chromosome 1"/>
</dbReference>
<dbReference type="RefSeq" id="WP_169665064.1">
    <property type="nucleotide sequence ID" value="NZ_CP076132.1"/>
</dbReference>
<sequence length="389" mass="42636">MTKTTFYSFTALFILFINSDGFSQCETGQTTDFTFNESGVVACETTPETFHLFSATGQDITITHQDGDNDPNDGPDYIINTVSLLNVAGEGLLSLRPGAGEFTEVDGNSLADYAVHWIIKSNTHVILDGDLFLHYGSTITIEEDATLEITGDISLASSLLFCDDCVSLDAATRAAAEESYANTLIPSITINNLGNLSVGGDNDLPVELISFTGEKIEDYVVLNWSTATEINSSHFLIERSSDKTSWEEIGYLETSGNSSVTIEYSFVDEDINEINFYRLVHVDFDQTETVYGPIEISVISKTLNVAMYPNIVSNGSSFKVALNNLSIGSSIEMTIYDVNGKFIDNSLLNTINVNSIVISQKLPDNLRKGLYFLITKNGSEISRTKFMID</sequence>
<proteinExistence type="predicted"/>
<evidence type="ECO:0000313" key="2">
    <source>
        <dbReference type="Proteomes" id="UP000678679"/>
    </source>
</evidence>
<reference evidence="1 2" key="1">
    <citation type="submission" date="2021-05" db="EMBL/GenBank/DDBJ databases">
        <title>Comparative genomic studies on the polysaccharide-degrading batcterial strains of the Flammeovirga genus.</title>
        <authorList>
            <person name="Zewei F."/>
            <person name="Zheng Z."/>
            <person name="Yu L."/>
            <person name="Ruyue G."/>
            <person name="Yanhong M."/>
            <person name="Yuanyuan C."/>
            <person name="Jingyan G."/>
            <person name="Wenjun H."/>
        </authorList>
    </citation>
    <scope>NUCLEOTIDE SEQUENCE [LARGE SCALE GENOMIC DNA]</scope>
    <source>
        <strain evidence="1 2">NBRC:100898</strain>
    </source>
</reference>
<dbReference type="EMBL" id="CP076132">
    <property type="protein sequence ID" value="QWG02424.1"/>
    <property type="molecule type" value="Genomic_DNA"/>
</dbReference>
<keyword evidence="2" id="KW-1185">Reference proteome</keyword>
<dbReference type="KEGG" id="fya:KMW28_02235"/>
<dbReference type="NCBIfam" id="TIGR04183">
    <property type="entry name" value="Por_Secre_tail"/>
    <property type="match status" value="1"/>
</dbReference>
<protein>
    <submittedName>
        <fullName evidence="1">T9SS type A sorting domain-containing protein</fullName>
    </submittedName>
</protein>
<accession>A0AAX1N4D6</accession>
<dbReference type="AlphaFoldDB" id="A0AAX1N4D6"/>
<gene>
    <name evidence="1" type="ORF">KMW28_02235</name>
</gene>
<name>A0AAX1N4D6_9BACT</name>
<dbReference type="InterPro" id="IPR026444">
    <property type="entry name" value="Secre_tail"/>
</dbReference>
<evidence type="ECO:0000313" key="1">
    <source>
        <dbReference type="EMBL" id="QWG02424.1"/>
    </source>
</evidence>
<organism evidence="1 2">
    <name type="scientific">Flammeovirga yaeyamensis</name>
    <dbReference type="NCBI Taxonomy" id="367791"/>
    <lineage>
        <taxon>Bacteria</taxon>
        <taxon>Pseudomonadati</taxon>
        <taxon>Bacteroidota</taxon>
        <taxon>Cytophagia</taxon>
        <taxon>Cytophagales</taxon>
        <taxon>Flammeovirgaceae</taxon>
        <taxon>Flammeovirga</taxon>
    </lineage>
</organism>